<dbReference type="AlphaFoldDB" id="E9G604"/>
<accession>E9G604</accession>
<proteinExistence type="predicted"/>
<protein>
    <submittedName>
        <fullName evidence="1">Uncharacterized protein</fullName>
    </submittedName>
</protein>
<organism evidence="1 2">
    <name type="scientific">Daphnia pulex</name>
    <name type="common">Water flea</name>
    <dbReference type="NCBI Taxonomy" id="6669"/>
    <lineage>
        <taxon>Eukaryota</taxon>
        <taxon>Metazoa</taxon>
        <taxon>Ecdysozoa</taxon>
        <taxon>Arthropoda</taxon>
        <taxon>Crustacea</taxon>
        <taxon>Branchiopoda</taxon>
        <taxon>Diplostraca</taxon>
        <taxon>Cladocera</taxon>
        <taxon>Anomopoda</taxon>
        <taxon>Daphniidae</taxon>
        <taxon>Daphnia</taxon>
    </lineage>
</organism>
<dbReference type="InParanoid" id="E9G604"/>
<reference evidence="1 2" key="1">
    <citation type="journal article" date="2011" name="Science">
        <title>The ecoresponsive genome of Daphnia pulex.</title>
        <authorList>
            <person name="Colbourne J.K."/>
            <person name="Pfrender M.E."/>
            <person name="Gilbert D."/>
            <person name="Thomas W.K."/>
            <person name="Tucker A."/>
            <person name="Oakley T.H."/>
            <person name="Tokishita S."/>
            <person name="Aerts A."/>
            <person name="Arnold G.J."/>
            <person name="Basu M.K."/>
            <person name="Bauer D.J."/>
            <person name="Caceres C.E."/>
            <person name="Carmel L."/>
            <person name="Casola C."/>
            <person name="Choi J.H."/>
            <person name="Detter J.C."/>
            <person name="Dong Q."/>
            <person name="Dusheyko S."/>
            <person name="Eads B.D."/>
            <person name="Frohlich T."/>
            <person name="Geiler-Samerotte K.A."/>
            <person name="Gerlach D."/>
            <person name="Hatcher P."/>
            <person name="Jogdeo S."/>
            <person name="Krijgsveld J."/>
            <person name="Kriventseva E.V."/>
            <person name="Kultz D."/>
            <person name="Laforsch C."/>
            <person name="Lindquist E."/>
            <person name="Lopez J."/>
            <person name="Manak J.R."/>
            <person name="Muller J."/>
            <person name="Pangilinan J."/>
            <person name="Patwardhan R.P."/>
            <person name="Pitluck S."/>
            <person name="Pritham E.J."/>
            <person name="Rechtsteiner A."/>
            <person name="Rho M."/>
            <person name="Rogozin I.B."/>
            <person name="Sakarya O."/>
            <person name="Salamov A."/>
            <person name="Schaack S."/>
            <person name="Shapiro H."/>
            <person name="Shiga Y."/>
            <person name="Skalitzky C."/>
            <person name="Smith Z."/>
            <person name="Souvorov A."/>
            <person name="Sung W."/>
            <person name="Tang Z."/>
            <person name="Tsuchiya D."/>
            <person name="Tu H."/>
            <person name="Vos H."/>
            <person name="Wang M."/>
            <person name="Wolf Y.I."/>
            <person name="Yamagata H."/>
            <person name="Yamada T."/>
            <person name="Ye Y."/>
            <person name="Shaw J.R."/>
            <person name="Andrews J."/>
            <person name="Crease T.J."/>
            <person name="Tang H."/>
            <person name="Lucas S.M."/>
            <person name="Robertson H.M."/>
            <person name="Bork P."/>
            <person name="Koonin E.V."/>
            <person name="Zdobnov E.M."/>
            <person name="Grigoriev I.V."/>
            <person name="Lynch M."/>
            <person name="Boore J.L."/>
        </authorList>
    </citation>
    <scope>NUCLEOTIDE SEQUENCE [LARGE SCALE GENOMIC DNA]</scope>
</reference>
<gene>
    <name evidence="1" type="ORF">DAPPUDRAFT_238277</name>
</gene>
<keyword evidence="2" id="KW-1185">Reference proteome</keyword>
<dbReference type="KEGG" id="dpx:DAPPUDRAFT_238277"/>
<evidence type="ECO:0000313" key="1">
    <source>
        <dbReference type="EMBL" id="EFX85079.1"/>
    </source>
</evidence>
<evidence type="ECO:0000313" key="2">
    <source>
        <dbReference type="Proteomes" id="UP000000305"/>
    </source>
</evidence>
<dbReference type="HOGENOM" id="CLU_3144311_0_0_1"/>
<dbReference type="Proteomes" id="UP000000305">
    <property type="component" value="Unassembled WGS sequence"/>
</dbReference>
<name>E9G604_DAPPU</name>
<sequence>MSNKDFYNHNVGSYVFILGGWLASASTCQSSRRAITKSVRDYGKCEEQK</sequence>
<dbReference type="EMBL" id="GL732533">
    <property type="protein sequence ID" value="EFX85079.1"/>
    <property type="molecule type" value="Genomic_DNA"/>
</dbReference>